<sequence length="1450" mass="164434">MSIQRIVQLTAYDGSLHHFSDQPFAEGKSYRFPTVAVAAQFVERFKLSNLADIEEIARWLGVQPTVGVYREKCTFADYVTPLSDALTNNRLHVVQIASVNAAGVKPSAPVPAPKVQAAKPAADGKSAQQESQSSVSQEPQAESSRNHETAGDPVSMVTGEEILTLCDVANHPVLFSRTYRSSRCDSDSGIGFGWRHSFDLQLFDVQAEDGEVSHWQFVDEMGDTILFPAVNQGAVSYQAYVGASCFYQNDKYRLVTLKNGVQYKFEHVDEHWLLRQIRPSVLQRVELNYSLKHRLIGVSTNQHPSLEFQYDQRGHLIEVREPHSGRVLAQYRYDPQDCLIAATNQQAQTEQYAYSQSHLIIRRQRCTGFTHYFEWVGEGSAAKCVRNYGDDQTYDYCFAYQDDRSSFRDTLGNQWLFLHSAQGKLLEKHSPEGRKWRWDYDHLGRVVAEHFPDGSCVSFQYNQYGQKIAQQHTSGATTRYQYNQLGQQTMLLHPDGEKQYQHYNSLGQLLWRSATDGTVTEYQYDKFGRLIQSHSARGEKQQWWWNDIQQLVARQINQTLLRYSYDQHNDLDGIAYPDEMVVAFERDSHGQVVKTKAFNSKDDTQREVSYQYDDFGRLTQITTPAGRSVIEWGKLAQPEAIIRTDGSALAFEYDGERNLTAITRSDGVQYHLTLSADGHLAQITNFDGICTQYDYDAAGRLAHLRCAERQVAFDYDLNGNLCLVRAGGEYGLCENHFQFSAGSKLRLASNAKRTIQNLYQSDGLLSEQTQGNHTFVYRYNACGQLAEIELPDGETMILAYTAYGQLQRVQRKECQTEAVQYEYDEMGRICRLYCGGQSEERQFDGIGRLNLQRWPEKTRKYHYDAAQHLAIVIDSESGATHYQYDALGQLTRAKSVYVEEKYHFDGFGHPQGQASQRLGDRLLEHQGWRFQYDAHGNQIKAEGQGQEQSRRFNALNQLVEVQCDDQLAYYEYDALGRRSRKVTEAGVTEFLWQDSQLIGEYHQGRYRWYFYQPESHIPSMLVQDGQCYFYQCDHLGTPLRLVTSQGEIVWQAHYETWGTAHIEIEQVTNPLRFQGQYYDAETGLHYNLARYYDPRTGRFIQPDPIGLLGGLNHYQYAPNPVMWVDRYGLLCQEGQATLSDMLSTLVGNGLSEENKQKILQAAIASAPQLDDVKAYVKHKIKNGENLIQYGYDVDTMNPAAKTITISREHGEKVIEKTMSVEQFAGGHVFDGQIVKEEWATNGTIHTEELALVKARYKGEAQVVELTEAQKRELQVHLDERARAIAERDKHAKGSDAYNKQIPKINEQSAKIGEKAADMHVQNAYPGAKRLHPKDLDHSSSVSGNFDMVYQLPDGGVVIVEAKGGSSALGKKKIDKSYYQQGTTKYAAAINQNMLESPDADQVDAALAIQKSAKKGKPVHYLHISTPIDNDSGLSSVSVKEFDIDASQLAG</sequence>
<dbReference type="EMBL" id="ABNSCA010000001">
    <property type="protein sequence ID" value="ELN6930728.1"/>
    <property type="molecule type" value="Genomic_DNA"/>
</dbReference>
<dbReference type="InterPro" id="IPR056823">
    <property type="entry name" value="TEN-like_YD-shell"/>
</dbReference>
<dbReference type="NCBIfam" id="TIGR01643">
    <property type="entry name" value="YD_repeat_2x"/>
    <property type="match status" value="4"/>
</dbReference>
<feature type="domain" description="DUF6531" evidence="3">
    <location>
        <begin position="151"/>
        <end position="227"/>
    </location>
</feature>
<protein>
    <submittedName>
        <fullName evidence="5">RHS repeat protein</fullName>
    </submittedName>
</protein>
<comment type="caution">
    <text evidence="5">The sequence shown here is derived from an EMBL/GenBank/DDBJ whole genome shotgun (WGS) entry which is preliminary data.</text>
</comment>
<evidence type="ECO:0000259" key="4">
    <source>
        <dbReference type="Pfam" id="PF25023"/>
    </source>
</evidence>
<dbReference type="PRINTS" id="PR00394">
    <property type="entry name" value="RHSPROTEIN"/>
</dbReference>
<dbReference type="Pfam" id="PF20148">
    <property type="entry name" value="DUF6531"/>
    <property type="match status" value="1"/>
</dbReference>
<dbReference type="Pfam" id="PF25023">
    <property type="entry name" value="TEN_YD-shell"/>
    <property type="match status" value="2"/>
</dbReference>
<dbReference type="InterPro" id="IPR050708">
    <property type="entry name" value="T6SS_VgrG/RHS"/>
</dbReference>
<keyword evidence="1" id="KW-0677">Repeat</keyword>
<evidence type="ECO:0000313" key="5">
    <source>
        <dbReference type="EMBL" id="ELN6930728.1"/>
    </source>
</evidence>
<dbReference type="InterPro" id="IPR022385">
    <property type="entry name" value="Rhs_assc_core"/>
</dbReference>
<dbReference type="CDD" id="cd20739">
    <property type="entry name" value="PoNe_DUF637"/>
    <property type="match status" value="1"/>
</dbReference>
<dbReference type="Gene3D" id="2.180.10.10">
    <property type="entry name" value="RHS repeat-associated core"/>
    <property type="match status" value="3"/>
</dbReference>
<dbReference type="RefSeq" id="WP_172565634.1">
    <property type="nucleotide sequence ID" value="NZ_CP051102.1"/>
</dbReference>
<dbReference type="InterPro" id="IPR031325">
    <property type="entry name" value="RHS_repeat"/>
</dbReference>
<evidence type="ECO:0000313" key="6">
    <source>
        <dbReference type="Proteomes" id="UP001253463"/>
    </source>
</evidence>
<evidence type="ECO:0000259" key="3">
    <source>
        <dbReference type="Pfam" id="PF20148"/>
    </source>
</evidence>
<dbReference type="Pfam" id="PF05593">
    <property type="entry name" value="RHS_repeat"/>
    <property type="match status" value="2"/>
</dbReference>
<dbReference type="NCBIfam" id="TIGR03696">
    <property type="entry name" value="Rhs_assc_core"/>
    <property type="match status" value="1"/>
</dbReference>
<dbReference type="PANTHER" id="PTHR32305:SF15">
    <property type="entry name" value="PROTEIN RHSA-RELATED"/>
    <property type="match status" value="1"/>
</dbReference>
<feature type="compositionally biased region" description="Low complexity" evidence="2">
    <location>
        <begin position="105"/>
        <end position="143"/>
    </location>
</feature>
<dbReference type="InterPro" id="IPR006530">
    <property type="entry name" value="YD"/>
</dbReference>
<organism evidence="5 6">
    <name type="scientific">Vibrio navarrensis</name>
    <dbReference type="NCBI Taxonomy" id="29495"/>
    <lineage>
        <taxon>Bacteria</taxon>
        <taxon>Pseudomonadati</taxon>
        <taxon>Pseudomonadota</taxon>
        <taxon>Gammaproteobacteria</taxon>
        <taxon>Vibrionales</taxon>
        <taxon>Vibrionaceae</taxon>
        <taxon>Vibrio</taxon>
    </lineage>
</organism>
<evidence type="ECO:0000256" key="1">
    <source>
        <dbReference type="ARBA" id="ARBA00022737"/>
    </source>
</evidence>
<evidence type="ECO:0000256" key="2">
    <source>
        <dbReference type="SAM" id="MobiDB-lite"/>
    </source>
</evidence>
<reference evidence="5" key="1">
    <citation type="submission" date="2023-10" db="EMBL/GenBank/DDBJ databases">
        <authorList>
            <consortium name="PulseNet: The National Subtyping Network for Foodborne Disease Surveillance"/>
        </authorList>
    </citation>
    <scope>NUCLEOTIDE SEQUENCE</scope>
    <source>
        <strain evidence="5">PNUSAV004886</strain>
    </source>
</reference>
<gene>
    <name evidence="5" type="ORF">RZY48_000092</name>
</gene>
<accession>A0AAI9G6P2</accession>
<dbReference type="InterPro" id="IPR049762">
    <property type="entry name" value="PoNe_dom"/>
</dbReference>
<feature type="region of interest" description="Disordered" evidence="2">
    <location>
        <begin position="105"/>
        <end position="154"/>
    </location>
</feature>
<feature type="domain" description="Teneurin-like YD-shell" evidence="4">
    <location>
        <begin position="286"/>
        <end position="467"/>
    </location>
</feature>
<name>A0AAI9G6P2_9VIBR</name>
<proteinExistence type="predicted"/>
<dbReference type="Proteomes" id="UP001253463">
    <property type="component" value="Unassembled WGS sequence"/>
</dbReference>
<dbReference type="PANTHER" id="PTHR32305">
    <property type="match status" value="1"/>
</dbReference>
<dbReference type="InterPro" id="IPR045351">
    <property type="entry name" value="DUF6531"/>
</dbReference>
<feature type="domain" description="Teneurin-like YD-shell" evidence="4">
    <location>
        <begin position="872"/>
        <end position="1103"/>
    </location>
</feature>